<feature type="transmembrane region" description="Helical" evidence="6">
    <location>
        <begin position="199"/>
        <end position="219"/>
    </location>
</feature>
<feature type="transmembrane region" description="Helical" evidence="6">
    <location>
        <begin position="143"/>
        <end position="163"/>
    </location>
</feature>
<evidence type="ECO:0000256" key="2">
    <source>
        <dbReference type="ARBA" id="ARBA00022475"/>
    </source>
</evidence>
<dbReference type="PANTHER" id="PTHR30250:SF11">
    <property type="entry name" value="O-ANTIGEN TRANSPORTER-RELATED"/>
    <property type="match status" value="1"/>
</dbReference>
<name>A0ABV9HT31_9FLAO</name>
<feature type="transmembrane region" description="Helical" evidence="6">
    <location>
        <begin position="280"/>
        <end position="304"/>
    </location>
</feature>
<dbReference type="EMBL" id="JBHSFV010000002">
    <property type="protein sequence ID" value="MFC4633308.1"/>
    <property type="molecule type" value="Genomic_DNA"/>
</dbReference>
<feature type="transmembrane region" description="Helical" evidence="6">
    <location>
        <begin position="109"/>
        <end position="131"/>
    </location>
</feature>
<accession>A0ABV9HT31</accession>
<reference evidence="8" key="1">
    <citation type="journal article" date="2019" name="Int. J. Syst. Evol. Microbiol.">
        <title>The Global Catalogue of Microorganisms (GCM) 10K type strain sequencing project: providing services to taxonomists for standard genome sequencing and annotation.</title>
        <authorList>
            <consortium name="The Broad Institute Genomics Platform"/>
            <consortium name="The Broad Institute Genome Sequencing Center for Infectious Disease"/>
            <person name="Wu L."/>
            <person name="Ma J."/>
        </authorList>
    </citation>
    <scope>NUCLEOTIDE SEQUENCE [LARGE SCALE GENOMIC DNA]</scope>
    <source>
        <strain evidence="8">YJ-61-S</strain>
    </source>
</reference>
<feature type="transmembrane region" description="Helical" evidence="6">
    <location>
        <begin position="325"/>
        <end position="346"/>
    </location>
</feature>
<feature type="transmembrane region" description="Helical" evidence="6">
    <location>
        <begin position="175"/>
        <end position="193"/>
    </location>
</feature>
<feature type="transmembrane region" description="Helical" evidence="6">
    <location>
        <begin position="240"/>
        <end position="260"/>
    </location>
</feature>
<dbReference type="InterPro" id="IPR050833">
    <property type="entry name" value="Poly_Biosynth_Transport"/>
</dbReference>
<evidence type="ECO:0000256" key="1">
    <source>
        <dbReference type="ARBA" id="ARBA00004651"/>
    </source>
</evidence>
<feature type="transmembrane region" description="Helical" evidence="6">
    <location>
        <begin position="382"/>
        <end position="405"/>
    </location>
</feature>
<keyword evidence="4 6" id="KW-1133">Transmembrane helix</keyword>
<dbReference type="Proteomes" id="UP001596043">
    <property type="component" value="Unassembled WGS sequence"/>
</dbReference>
<dbReference type="PANTHER" id="PTHR30250">
    <property type="entry name" value="PST FAMILY PREDICTED COLANIC ACID TRANSPORTER"/>
    <property type="match status" value="1"/>
</dbReference>
<evidence type="ECO:0000313" key="7">
    <source>
        <dbReference type="EMBL" id="MFC4633308.1"/>
    </source>
</evidence>
<keyword evidence="5 6" id="KW-0472">Membrane</keyword>
<evidence type="ECO:0000256" key="6">
    <source>
        <dbReference type="SAM" id="Phobius"/>
    </source>
</evidence>
<feature type="transmembrane region" description="Helical" evidence="6">
    <location>
        <begin position="30"/>
        <end position="56"/>
    </location>
</feature>
<evidence type="ECO:0000256" key="3">
    <source>
        <dbReference type="ARBA" id="ARBA00022692"/>
    </source>
</evidence>
<organism evidence="7 8">
    <name type="scientific">Dokdonia ponticola</name>
    <dbReference type="NCBI Taxonomy" id="2041041"/>
    <lineage>
        <taxon>Bacteria</taxon>
        <taxon>Pseudomonadati</taxon>
        <taxon>Bacteroidota</taxon>
        <taxon>Flavobacteriia</taxon>
        <taxon>Flavobacteriales</taxon>
        <taxon>Flavobacteriaceae</taxon>
        <taxon>Dokdonia</taxon>
    </lineage>
</organism>
<proteinExistence type="predicted"/>
<comment type="caution">
    <text evidence="7">The sequence shown here is derived from an EMBL/GenBank/DDBJ whole genome shotgun (WGS) entry which is preliminary data.</text>
</comment>
<evidence type="ECO:0000256" key="5">
    <source>
        <dbReference type="ARBA" id="ARBA00023136"/>
    </source>
</evidence>
<keyword evidence="8" id="KW-1185">Reference proteome</keyword>
<keyword evidence="2" id="KW-1003">Cell membrane</keyword>
<keyword evidence="3 6" id="KW-0812">Transmembrane</keyword>
<feature type="transmembrane region" description="Helical" evidence="6">
    <location>
        <begin position="411"/>
        <end position="432"/>
    </location>
</feature>
<dbReference type="RefSeq" id="WP_379977508.1">
    <property type="nucleotide sequence ID" value="NZ_JBHSFV010000002.1"/>
</dbReference>
<feature type="transmembrane region" description="Helical" evidence="6">
    <location>
        <begin position="352"/>
        <end position="370"/>
    </location>
</feature>
<evidence type="ECO:0000313" key="8">
    <source>
        <dbReference type="Proteomes" id="UP001596043"/>
    </source>
</evidence>
<comment type="subcellular location">
    <subcellularLocation>
        <location evidence="1">Cell membrane</location>
        <topology evidence="1">Multi-pass membrane protein</topology>
    </subcellularLocation>
</comment>
<dbReference type="Pfam" id="PF01943">
    <property type="entry name" value="Polysacc_synt"/>
    <property type="match status" value="1"/>
</dbReference>
<feature type="transmembrane region" description="Helical" evidence="6">
    <location>
        <begin position="470"/>
        <end position="489"/>
    </location>
</feature>
<feature type="transmembrane region" description="Helical" evidence="6">
    <location>
        <begin position="444"/>
        <end position="464"/>
    </location>
</feature>
<feature type="transmembrane region" description="Helical" evidence="6">
    <location>
        <begin position="68"/>
        <end position="89"/>
    </location>
</feature>
<evidence type="ECO:0000256" key="4">
    <source>
        <dbReference type="ARBA" id="ARBA00022989"/>
    </source>
</evidence>
<gene>
    <name evidence="7" type="ORF">ACFO3O_05285</name>
</gene>
<sequence>MDYILFIKKKINSFLGKESNATSRKITKGLIWTFLGTAISKGFFLLAFVVIARIISVEDYGKIGLLRSFINTFTFFSLASFGVTANKYLAINKENNKILASRIYSSTRLLVFILSLFILLVSVIFLEDITIYVVGDATLKTEVLLSSFAIFFASLNGLQMGALSGLEKFNKISKVHIVNGLLSLPLLCLGAYYKGVLGVIVALLLVNIAIWLCSAFFLHRGLKEFGITFRLDNFGDSIKIVKSFTLPSFLGGVMMSPVILYCNSLLVNYSSDGFEELGFYNAAFLYSSIVSILIGIVGQVFYPFSMKFFNKKNAKFDFVNIFTSYILGIILCFPLLCFPDLFMKIFGEDYEGSTTTLILVVLSTIVIAHRQGIARNFAAGDFMWWSLLSNSFWAVNVIFWCYFFLEDGAVGRAAAFFIAYLINTLVFIPFYIRKKLITRSLVFSKFHLGIISSLFIGVCTFYYLDSIFLRIFLFMGLTSFIILCFYKWFNKYTQYA</sequence>
<dbReference type="InterPro" id="IPR002797">
    <property type="entry name" value="Polysacc_synth"/>
</dbReference>
<protein>
    <submittedName>
        <fullName evidence="7">Oligosaccharide flippase family protein</fullName>
    </submittedName>
</protein>